<dbReference type="GO" id="GO:0008281">
    <property type="term" value="F:sulfonylurea receptor activity"/>
    <property type="evidence" value="ECO:0007669"/>
    <property type="project" value="InterPro"/>
</dbReference>
<feature type="domain" description="ABC transmembrane type-1" evidence="14">
    <location>
        <begin position="961"/>
        <end position="1250"/>
    </location>
</feature>
<evidence type="ECO:0000256" key="7">
    <source>
        <dbReference type="ARBA" id="ARBA00022840"/>
    </source>
</evidence>
<dbReference type="FunFam" id="3.40.50.300:FF:000163">
    <property type="entry name" value="Multidrug resistance-associated protein member 4"/>
    <property type="match status" value="1"/>
</dbReference>
<feature type="transmembrane region" description="Helical" evidence="12">
    <location>
        <begin position="1109"/>
        <end position="1126"/>
    </location>
</feature>
<dbReference type="Pfam" id="PF00005">
    <property type="entry name" value="ABC_tran"/>
    <property type="match status" value="2"/>
</dbReference>
<evidence type="ECO:0000256" key="6">
    <source>
        <dbReference type="ARBA" id="ARBA00022741"/>
    </source>
</evidence>
<evidence type="ECO:0000259" key="13">
    <source>
        <dbReference type="PROSITE" id="PS50893"/>
    </source>
</evidence>
<dbReference type="Gene3D" id="1.20.1560.10">
    <property type="entry name" value="ABC transporter type 1, transmembrane domain"/>
    <property type="match status" value="2"/>
</dbReference>
<evidence type="ECO:0000256" key="10">
    <source>
        <dbReference type="ARBA" id="ARBA00023170"/>
    </source>
</evidence>
<dbReference type="GO" id="GO:0016887">
    <property type="term" value="F:ATP hydrolysis activity"/>
    <property type="evidence" value="ECO:0007669"/>
    <property type="project" value="InterPro"/>
</dbReference>
<feature type="transmembrane region" description="Helical" evidence="12">
    <location>
        <begin position="469"/>
        <end position="491"/>
    </location>
</feature>
<accession>A0A9Q1HFB4</accession>
<name>A0A9Q1HFB4_HOLLE</name>
<proteinExistence type="inferred from homology"/>
<reference evidence="15" key="1">
    <citation type="submission" date="2021-10" db="EMBL/GenBank/DDBJ databases">
        <title>Tropical sea cucumber genome reveals ecological adaptation and Cuvierian tubules defense mechanism.</title>
        <authorList>
            <person name="Chen T."/>
        </authorList>
    </citation>
    <scope>NUCLEOTIDE SEQUENCE</scope>
    <source>
        <strain evidence="15">Nanhai2018</strain>
        <tissue evidence="15">Muscle</tissue>
    </source>
</reference>
<feature type="transmembrane region" description="Helical" evidence="12">
    <location>
        <begin position="87"/>
        <end position="103"/>
    </location>
</feature>
<dbReference type="PROSITE" id="PS50929">
    <property type="entry name" value="ABC_TM1F"/>
    <property type="match status" value="2"/>
</dbReference>
<comment type="subcellular location">
    <subcellularLocation>
        <location evidence="1">Membrane</location>
        <topology evidence="1">Multi-pass membrane protein</topology>
    </subcellularLocation>
</comment>
<dbReference type="FunFam" id="3.40.50.300:FF:002366">
    <property type="entry name" value="Uncharacterized protein"/>
    <property type="match status" value="1"/>
</dbReference>
<dbReference type="Proteomes" id="UP001152320">
    <property type="component" value="Chromosome 2"/>
</dbReference>
<feature type="transmembrane region" description="Helical" evidence="12">
    <location>
        <begin position="957"/>
        <end position="981"/>
    </location>
</feature>
<comment type="caution">
    <text evidence="15">The sequence shown here is derived from an EMBL/GenBank/DDBJ whole genome shotgun (WGS) entry which is preliminary data.</text>
</comment>
<feature type="transmembrane region" description="Helical" evidence="12">
    <location>
        <begin position="551"/>
        <end position="574"/>
    </location>
</feature>
<feature type="transmembrane region" description="Helical" evidence="12">
    <location>
        <begin position="123"/>
        <end position="141"/>
    </location>
</feature>
<keyword evidence="5" id="KW-0677">Repeat</keyword>
<dbReference type="GO" id="GO:0006813">
    <property type="term" value="P:potassium ion transport"/>
    <property type="evidence" value="ECO:0007669"/>
    <property type="project" value="InterPro"/>
</dbReference>
<feature type="transmembrane region" description="Helical" evidence="12">
    <location>
        <begin position="153"/>
        <end position="174"/>
    </location>
</feature>
<keyword evidence="4 12" id="KW-0812">Transmembrane</keyword>
<dbReference type="InterPro" id="IPR003593">
    <property type="entry name" value="AAA+_ATPase"/>
</dbReference>
<keyword evidence="8 12" id="KW-1133">Transmembrane helix</keyword>
<dbReference type="GO" id="GO:0140359">
    <property type="term" value="F:ABC-type transporter activity"/>
    <property type="evidence" value="ECO:0007669"/>
    <property type="project" value="InterPro"/>
</dbReference>
<keyword evidence="7 15" id="KW-0067">ATP-binding</keyword>
<dbReference type="EMBL" id="JAIZAY010000002">
    <property type="protein sequence ID" value="KAJ8047637.1"/>
    <property type="molecule type" value="Genomic_DNA"/>
</dbReference>
<dbReference type="OrthoDB" id="6500128at2759"/>
<dbReference type="PROSITE" id="PS50893">
    <property type="entry name" value="ABC_TRANSPORTER_2"/>
    <property type="match status" value="2"/>
</dbReference>
<dbReference type="PANTHER" id="PTHR24223:SF461">
    <property type="entry name" value="ATP-BINDING CASSETTE SUB-FAMILY C MEMBER SUR"/>
    <property type="match status" value="1"/>
</dbReference>
<dbReference type="GO" id="GO:0005524">
    <property type="term" value="F:ATP binding"/>
    <property type="evidence" value="ECO:0007669"/>
    <property type="project" value="UniProtKB-KW"/>
</dbReference>
<dbReference type="InterPro" id="IPR050173">
    <property type="entry name" value="ABC_transporter_C-like"/>
</dbReference>
<dbReference type="PROSITE" id="PS00211">
    <property type="entry name" value="ABC_TRANSPORTER_1"/>
    <property type="match status" value="2"/>
</dbReference>
<dbReference type="GO" id="GO:0005886">
    <property type="term" value="C:plasma membrane"/>
    <property type="evidence" value="ECO:0007669"/>
    <property type="project" value="UniProtKB-ARBA"/>
</dbReference>
<dbReference type="FunFam" id="1.20.1560.10:FF:000006">
    <property type="entry name" value="ATP-binding cassette, sub-family C (CFTR/MRP), member 9"/>
    <property type="match status" value="1"/>
</dbReference>
<dbReference type="SUPFAM" id="SSF52540">
    <property type="entry name" value="P-loop containing nucleoside triphosphate hydrolases"/>
    <property type="match status" value="2"/>
</dbReference>
<dbReference type="InterPro" id="IPR036640">
    <property type="entry name" value="ABC1_TM_sf"/>
</dbReference>
<evidence type="ECO:0000313" key="15">
    <source>
        <dbReference type="EMBL" id="KAJ8047637.1"/>
    </source>
</evidence>
<feature type="domain" description="ABC transporter" evidence="13">
    <location>
        <begin position="649"/>
        <end position="876"/>
    </location>
</feature>
<keyword evidence="9 12" id="KW-0472">Membrane</keyword>
<comment type="similarity">
    <text evidence="2">Belongs to the ABC transporter superfamily. ABCC family. Conjugate transporter (TC 3.A.1.208) subfamily.</text>
</comment>
<evidence type="ECO:0000256" key="4">
    <source>
        <dbReference type="ARBA" id="ARBA00022692"/>
    </source>
</evidence>
<dbReference type="CDD" id="cd03250">
    <property type="entry name" value="ABCC_MRP_domain1"/>
    <property type="match status" value="1"/>
</dbReference>
<feature type="transmembrane region" description="Helical" evidence="12">
    <location>
        <begin position="1085"/>
        <end position="1103"/>
    </location>
</feature>
<keyword evidence="10" id="KW-0675">Receptor</keyword>
<dbReference type="FunFam" id="1.20.1560.10:FF:000010">
    <property type="entry name" value="Multidrug resistance-associated ABC transporter"/>
    <property type="match status" value="1"/>
</dbReference>
<dbReference type="Gene3D" id="3.40.50.300">
    <property type="entry name" value="P-loop containing nucleotide triphosphate hydrolases"/>
    <property type="match status" value="2"/>
</dbReference>
<feature type="transmembrane region" description="Helical" evidence="12">
    <location>
        <begin position="443"/>
        <end position="463"/>
    </location>
</feature>
<keyword evidence="16" id="KW-1185">Reference proteome</keyword>
<feature type="transmembrane region" description="Helical" evidence="12">
    <location>
        <begin position="315"/>
        <end position="335"/>
    </location>
</feature>
<keyword evidence="6" id="KW-0547">Nucleotide-binding</keyword>
<dbReference type="SUPFAM" id="SSF90123">
    <property type="entry name" value="ABC transporter transmembrane region"/>
    <property type="match status" value="2"/>
</dbReference>
<keyword evidence="11" id="KW-0325">Glycoprotein</keyword>
<dbReference type="PRINTS" id="PR01092">
    <property type="entry name" value="SULFNYLUREAR"/>
</dbReference>
<evidence type="ECO:0000256" key="3">
    <source>
        <dbReference type="ARBA" id="ARBA00022448"/>
    </source>
</evidence>
<dbReference type="CDD" id="cd03244">
    <property type="entry name" value="ABCC_MRP_domain2"/>
    <property type="match status" value="1"/>
</dbReference>
<evidence type="ECO:0000256" key="9">
    <source>
        <dbReference type="ARBA" id="ARBA00023136"/>
    </source>
</evidence>
<evidence type="ECO:0000256" key="5">
    <source>
        <dbReference type="ARBA" id="ARBA00022737"/>
    </source>
</evidence>
<dbReference type="GO" id="GO:0032991">
    <property type="term" value="C:protein-containing complex"/>
    <property type="evidence" value="ECO:0007669"/>
    <property type="project" value="UniProtKB-ARBA"/>
</dbReference>
<keyword evidence="3" id="KW-0813">Transport</keyword>
<evidence type="ECO:0000256" key="11">
    <source>
        <dbReference type="ARBA" id="ARBA00023180"/>
    </source>
</evidence>
<dbReference type="Pfam" id="PF00664">
    <property type="entry name" value="ABC_membrane"/>
    <property type="match status" value="2"/>
</dbReference>
<feature type="transmembrane region" description="Helical" evidence="12">
    <location>
        <begin position="360"/>
        <end position="379"/>
    </location>
</feature>
<feature type="transmembrane region" description="Helical" evidence="12">
    <location>
        <begin position="1223"/>
        <end position="1242"/>
    </location>
</feature>
<dbReference type="PANTHER" id="PTHR24223">
    <property type="entry name" value="ATP-BINDING CASSETTE SUB-FAMILY C"/>
    <property type="match status" value="1"/>
</dbReference>
<dbReference type="InterPro" id="IPR017871">
    <property type="entry name" value="ABC_transporter-like_CS"/>
</dbReference>
<feature type="transmembrane region" description="Helical" evidence="12">
    <location>
        <begin position="194"/>
        <end position="213"/>
    </location>
</feature>
<feature type="transmembrane region" description="Helical" evidence="12">
    <location>
        <begin position="594"/>
        <end position="613"/>
    </location>
</feature>
<dbReference type="InterPro" id="IPR011527">
    <property type="entry name" value="ABC1_TM_dom"/>
</dbReference>
<organism evidence="15 16">
    <name type="scientific">Holothuria leucospilota</name>
    <name type="common">Black long sea cucumber</name>
    <name type="synonym">Mertensiothuria leucospilota</name>
    <dbReference type="NCBI Taxonomy" id="206669"/>
    <lineage>
        <taxon>Eukaryota</taxon>
        <taxon>Metazoa</taxon>
        <taxon>Echinodermata</taxon>
        <taxon>Eleutherozoa</taxon>
        <taxon>Echinozoa</taxon>
        <taxon>Holothuroidea</taxon>
        <taxon>Aspidochirotacea</taxon>
        <taxon>Aspidochirotida</taxon>
        <taxon>Holothuriidae</taxon>
        <taxon>Holothuria</taxon>
    </lineage>
</organism>
<dbReference type="InterPro" id="IPR003439">
    <property type="entry name" value="ABC_transporter-like_ATP-bd"/>
</dbReference>
<feature type="transmembrane region" description="Helical" evidence="12">
    <location>
        <begin position="44"/>
        <end position="66"/>
    </location>
</feature>
<feature type="transmembrane region" description="Helical" evidence="12">
    <location>
        <begin position="1197"/>
        <end position="1217"/>
    </location>
</feature>
<protein>
    <submittedName>
        <fullName evidence="15">ATP-binding cassette sub-family C member 8</fullName>
    </submittedName>
</protein>
<feature type="domain" description="ABC transmembrane type-1" evidence="14">
    <location>
        <begin position="315"/>
        <end position="610"/>
    </location>
</feature>
<evidence type="ECO:0000256" key="8">
    <source>
        <dbReference type="ARBA" id="ARBA00022989"/>
    </source>
</evidence>
<evidence type="ECO:0000313" key="16">
    <source>
        <dbReference type="Proteomes" id="UP001152320"/>
    </source>
</evidence>
<evidence type="ECO:0000256" key="2">
    <source>
        <dbReference type="ARBA" id="ARBA00009726"/>
    </source>
</evidence>
<dbReference type="InterPro" id="IPR027417">
    <property type="entry name" value="P-loop_NTPase"/>
</dbReference>
<gene>
    <name evidence="15" type="ORF">HOLleu_06683</name>
</gene>
<dbReference type="SMART" id="SM00382">
    <property type="entry name" value="AAA"/>
    <property type="match status" value="2"/>
</dbReference>
<feature type="domain" description="ABC transporter" evidence="13">
    <location>
        <begin position="1285"/>
        <end position="1519"/>
    </location>
</feature>
<evidence type="ECO:0000256" key="12">
    <source>
        <dbReference type="SAM" id="Phobius"/>
    </source>
</evidence>
<sequence length="1522" mass="170479">MKQYLYRMHKAYSNSSSGLSHFLCGDVSTNNKSNNQSFLQDSCVINYVQVLPHTIFVIISISILVLMSYFCQKPKKPFLIRSRGHNIRWSLFLIFLILLIFQIEEGLLSDLVVSTEASSQPDLYIPAIVAFIGGVTAIVYFHHVECWQEPIMCLVLILYWACALTFDCLILINLGLTNHMSIDVMRWDMTVLRALLYAVFLFLDLVVLGSWVCQGRLSQPYPEDLQNEEMKFYQGYSNLISTALFMWMQWLFKTGYKRTLEPEDLGSLSQVHTTEYQRGRFERVLQEELRKCQMAGKQPNLFLVMLRVYGWHMSGAGLAMLVNVISSFIIPLILAETINSVGKSSSLHLTETSYIHVEDFFSNGFVLVVVLFIILYVNLLGRQLHIHIANIESAHVKSAIQAAVYNKALRLSTWTISGGEMTTGQITNHMSVDATNILNCFQWIHYIWAIPLQLAGFLVILYYQLGFAPLISCLFFLLAIPFETLIAKFVVKYQKKAMEFSDTRLKQTNEMLQGIKLIKLYAWEEIFERMIADVRGREIGMLLKAMPWRMTLYAITIVTPALTMLLTFVLYSVLSRNPLTPDVTFVALSVFNSMYPPFILLPRVVTFVTNAYVSTKRLKKYFCAQETEKVVGCDPGKRQNNQEGVICKVSDGDFVWDKDSSTPTISNINLEIPAGKLTIVVGPVGSGKSSLISAILGEMTTLSGSVDWNSEIDSHIAYASQKAWLLNASLRDNILFGNPMDPNRYKEVIEACSLQPDIDILPGGDQTEIGEKGINLSGGQKQRVSVARAMYSPHAVVILDDPLSALDVHVGAHLFENGIMGMLKREERTVVLVTHQVQYLESAEKVLVMENGAVVHDGTYQSITDADPELAALWRKRQEEVTISSESEGELGGRLEDERMQLLKQISLGMEHSQEQGKGGGLDNFTDLRAQLIEAEEREKGSVPWTVYRYYFKAFNFGLLAISISFMVAQFITIVSSNFWLSAWADNGATWIDMNSTNPVRDQLARYAPVYSILSLTSVVLGAVGVLMIIFSSLQAAKKIHNKMLATVILAPMRFFDTTPVGRILNRFSSDVQVLDVNIGDNVDGWFRMIFICVSSLIVNLIVTYYFVVVLVPVCIIYVIIWLFAIPTCRELKRIESITRSPVFAHFSESLGGLSTIRAYRVQDRFMQNSLDKIEQSNVSYIYLQTANRWLGVRLDFLGALTVLGSGLACMAAASFTGLSPSLLGLALTYVLYMAAVIGFVFQASTDMELQMNSVERIAYYSNTKPEKYEGIQSAPSSWPSHGYIQLTDVHARYAPHLDPVLSGLNVEIKAGEKIGICGRTGSGKSSLVLTLFRVIDVYKGAIFIDGQNIADLPLKNLRRSLSIIPQDPILFTGTIRFNLDPFHERTDDDIWEAIEIAQLKKTVQELANGLDSMVTEGGENFSVGQRQLFCLARAFLRKSRILVMDEATASIDIKTDTILQEVVSTAFQDRTVLTIAHRVSSILDSDKIITLDGGAIVEYGDPQSLLKIEGSIFSSLVSANQ</sequence>
<evidence type="ECO:0000259" key="14">
    <source>
        <dbReference type="PROSITE" id="PS50929"/>
    </source>
</evidence>
<dbReference type="InterPro" id="IPR000388">
    <property type="entry name" value="ABCC8/9"/>
</dbReference>
<feature type="transmembrane region" description="Helical" evidence="12">
    <location>
        <begin position="1010"/>
        <end position="1034"/>
    </location>
</feature>
<evidence type="ECO:0000256" key="1">
    <source>
        <dbReference type="ARBA" id="ARBA00004141"/>
    </source>
</evidence>